<reference evidence="8" key="1">
    <citation type="submission" date="2021-10" db="EMBL/GenBank/DDBJ databases">
        <title>Tropical sea cucumber genome reveals ecological adaptation and Cuvierian tubules defense mechanism.</title>
        <authorList>
            <person name="Chen T."/>
        </authorList>
    </citation>
    <scope>NUCLEOTIDE SEQUENCE</scope>
    <source>
        <strain evidence="8">Nanhai2018</strain>
        <tissue evidence="8">Muscle</tissue>
    </source>
</reference>
<keyword evidence="2 4" id="KW-0863">Zinc-finger</keyword>
<feature type="domain" description="RING-type" evidence="7">
    <location>
        <begin position="37"/>
        <end position="87"/>
    </location>
</feature>
<comment type="caution">
    <text evidence="8">The sequence shown here is derived from an EMBL/GenBank/DDBJ whole genome shotgun (WGS) entry which is preliminary data.</text>
</comment>
<evidence type="ECO:0000313" key="9">
    <source>
        <dbReference type="Proteomes" id="UP001152320"/>
    </source>
</evidence>
<keyword evidence="3" id="KW-0862">Zinc</keyword>
<dbReference type="Gene3D" id="3.30.40.10">
    <property type="entry name" value="Zinc/RING finger domain, C3HC4 (zinc finger)"/>
    <property type="match status" value="1"/>
</dbReference>
<evidence type="ECO:0000259" key="7">
    <source>
        <dbReference type="PROSITE" id="PS50089"/>
    </source>
</evidence>
<dbReference type="SMART" id="SM00184">
    <property type="entry name" value="RING"/>
    <property type="match status" value="1"/>
</dbReference>
<evidence type="ECO:0000256" key="6">
    <source>
        <dbReference type="SAM" id="Phobius"/>
    </source>
</evidence>
<dbReference type="InterPro" id="IPR017907">
    <property type="entry name" value="Znf_RING_CS"/>
</dbReference>
<dbReference type="SUPFAM" id="SSF57850">
    <property type="entry name" value="RING/U-box"/>
    <property type="match status" value="1"/>
</dbReference>
<dbReference type="InterPro" id="IPR027370">
    <property type="entry name" value="Znf-RING_euk"/>
</dbReference>
<feature type="region of interest" description="Disordered" evidence="5">
    <location>
        <begin position="237"/>
        <end position="271"/>
    </location>
</feature>
<keyword evidence="6" id="KW-0812">Transmembrane</keyword>
<feature type="transmembrane region" description="Helical" evidence="6">
    <location>
        <begin position="355"/>
        <end position="378"/>
    </location>
</feature>
<evidence type="ECO:0000313" key="8">
    <source>
        <dbReference type="EMBL" id="KAJ8045391.1"/>
    </source>
</evidence>
<dbReference type="InterPro" id="IPR013083">
    <property type="entry name" value="Znf_RING/FYVE/PHD"/>
</dbReference>
<evidence type="ECO:0000256" key="2">
    <source>
        <dbReference type="ARBA" id="ARBA00022771"/>
    </source>
</evidence>
<keyword evidence="6" id="KW-0472">Membrane</keyword>
<sequence>MSESAKGTHNNSWLEIPFSSPYVAKIIHMDDAREIDCKICTRPYPVKPESLMCGHTFCRACIEVFLIDDETLPRGRNSSDIICPTCTKGSTVHWVIDGDGSNCKEDNFGIGAVRYDAHRKRTIQKYRNLYQTQLRYWKEMVKQEAEEISHRDEYDGESTNCSVKTEQLETDDEDVRGIDHVSGRFINCIIECPSAMTSSSTVGNLQTEICVESEDPGRLCDNFKNCNKDVIRSETSSMDLNVKSKNKNSLNPESSYQNEKNNKTKQGEYDSDCCDNRTTAGTLMPVVSDKRPYDAASLNRTVEIPIPRGRCSSQERKMIPKEKLMWCLGNGDSKNAIVDVESFEDHDERCSLGEWSAHLALIGFIIVLSLVVFVASILGT</sequence>
<name>A0A9Q1HHR6_HOLLE</name>
<evidence type="ECO:0000256" key="1">
    <source>
        <dbReference type="ARBA" id="ARBA00022723"/>
    </source>
</evidence>
<keyword evidence="9" id="KW-1185">Reference proteome</keyword>
<keyword evidence="6" id="KW-1133">Transmembrane helix</keyword>
<dbReference type="GO" id="GO:0008270">
    <property type="term" value="F:zinc ion binding"/>
    <property type="evidence" value="ECO:0007669"/>
    <property type="project" value="UniProtKB-KW"/>
</dbReference>
<dbReference type="AlphaFoldDB" id="A0A9Q1HHR6"/>
<dbReference type="InterPro" id="IPR001841">
    <property type="entry name" value="Znf_RING"/>
</dbReference>
<feature type="compositionally biased region" description="Low complexity" evidence="5">
    <location>
        <begin position="240"/>
        <end position="251"/>
    </location>
</feature>
<dbReference type="EMBL" id="JAIZAY010000003">
    <property type="protein sequence ID" value="KAJ8045391.1"/>
    <property type="molecule type" value="Genomic_DNA"/>
</dbReference>
<evidence type="ECO:0000256" key="5">
    <source>
        <dbReference type="SAM" id="MobiDB-lite"/>
    </source>
</evidence>
<accession>A0A9Q1HHR6</accession>
<gene>
    <name evidence="8" type="ORF">HOLleu_08396</name>
</gene>
<dbReference type="OrthoDB" id="6105938at2759"/>
<protein>
    <recommendedName>
        <fullName evidence="7">RING-type domain-containing protein</fullName>
    </recommendedName>
</protein>
<dbReference type="PROSITE" id="PS00518">
    <property type="entry name" value="ZF_RING_1"/>
    <property type="match status" value="1"/>
</dbReference>
<organism evidence="8 9">
    <name type="scientific">Holothuria leucospilota</name>
    <name type="common">Black long sea cucumber</name>
    <name type="synonym">Mertensiothuria leucospilota</name>
    <dbReference type="NCBI Taxonomy" id="206669"/>
    <lineage>
        <taxon>Eukaryota</taxon>
        <taxon>Metazoa</taxon>
        <taxon>Echinodermata</taxon>
        <taxon>Eleutherozoa</taxon>
        <taxon>Echinozoa</taxon>
        <taxon>Holothuroidea</taxon>
        <taxon>Aspidochirotacea</taxon>
        <taxon>Aspidochirotida</taxon>
        <taxon>Holothuriidae</taxon>
        <taxon>Holothuria</taxon>
    </lineage>
</organism>
<keyword evidence="1" id="KW-0479">Metal-binding</keyword>
<evidence type="ECO:0000256" key="3">
    <source>
        <dbReference type="ARBA" id="ARBA00022833"/>
    </source>
</evidence>
<evidence type="ECO:0000256" key="4">
    <source>
        <dbReference type="PROSITE-ProRule" id="PRU00175"/>
    </source>
</evidence>
<dbReference type="PROSITE" id="PS50089">
    <property type="entry name" value="ZF_RING_2"/>
    <property type="match status" value="1"/>
</dbReference>
<dbReference type="Proteomes" id="UP001152320">
    <property type="component" value="Chromosome 3"/>
</dbReference>
<proteinExistence type="predicted"/>
<dbReference type="Pfam" id="PF13445">
    <property type="entry name" value="zf-RING_UBOX"/>
    <property type="match status" value="1"/>
</dbReference>